<dbReference type="AlphaFoldDB" id="A0A4C1U5G5"/>
<keyword evidence="2" id="KW-1185">Reference proteome</keyword>
<dbReference type="EMBL" id="BGZK01000128">
    <property type="protein sequence ID" value="GBP21357.1"/>
    <property type="molecule type" value="Genomic_DNA"/>
</dbReference>
<name>A0A4C1U5G5_EUMVA</name>
<organism evidence="1 2">
    <name type="scientific">Eumeta variegata</name>
    <name type="common">Bagworm moth</name>
    <name type="synonym">Eumeta japonica</name>
    <dbReference type="NCBI Taxonomy" id="151549"/>
    <lineage>
        <taxon>Eukaryota</taxon>
        <taxon>Metazoa</taxon>
        <taxon>Ecdysozoa</taxon>
        <taxon>Arthropoda</taxon>
        <taxon>Hexapoda</taxon>
        <taxon>Insecta</taxon>
        <taxon>Pterygota</taxon>
        <taxon>Neoptera</taxon>
        <taxon>Endopterygota</taxon>
        <taxon>Lepidoptera</taxon>
        <taxon>Glossata</taxon>
        <taxon>Ditrysia</taxon>
        <taxon>Tineoidea</taxon>
        <taxon>Psychidae</taxon>
        <taxon>Oiketicinae</taxon>
        <taxon>Eumeta</taxon>
    </lineage>
</organism>
<accession>A0A4C1U5G5</accession>
<evidence type="ECO:0000313" key="2">
    <source>
        <dbReference type="Proteomes" id="UP000299102"/>
    </source>
</evidence>
<proteinExistence type="predicted"/>
<reference evidence="1 2" key="1">
    <citation type="journal article" date="2019" name="Commun. Biol.">
        <title>The bagworm genome reveals a unique fibroin gene that provides high tensile strength.</title>
        <authorList>
            <person name="Kono N."/>
            <person name="Nakamura H."/>
            <person name="Ohtoshi R."/>
            <person name="Tomita M."/>
            <person name="Numata K."/>
            <person name="Arakawa K."/>
        </authorList>
    </citation>
    <scope>NUCLEOTIDE SEQUENCE [LARGE SCALE GENOMIC DNA]</scope>
</reference>
<sequence>MLARSFSGGDADLLYYSVAYKYRELDKRSRGGKRGYILSARIVPNIRARPSARALPAPEFKHLGLLVQEFGGTFFFASLRYTVREECALRLKYTTYFRLREGHSCALSQRAYERKQRLSLICSFTRNAITILTCLIDNCRLESCE</sequence>
<evidence type="ECO:0000313" key="1">
    <source>
        <dbReference type="EMBL" id="GBP21357.1"/>
    </source>
</evidence>
<gene>
    <name evidence="1" type="ORF">EVAR_11956_1</name>
</gene>
<protein>
    <submittedName>
        <fullName evidence="1">Uncharacterized protein</fullName>
    </submittedName>
</protein>
<comment type="caution">
    <text evidence="1">The sequence shown here is derived from an EMBL/GenBank/DDBJ whole genome shotgun (WGS) entry which is preliminary data.</text>
</comment>
<dbReference type="Proteomes" id="UP000299102">
    <property type="component" value="Unassembled WGS sequence"/>
</dbReference>